<sequence length="138" mass="15151">MKKLMVLGASMTVMLAACGGDAESLEGNSYTMEVDGEFAGTFEFGEDGEISVDDGMETVAESYEITDDEFRVTMTTPFNDNVLNLAFSYDDLSADVIEGEVLGYTLENDDMTEEAIEEQEQMNEEIAGTPYTLTKVEE</sequence>
<reference evidence="2" key="2">
    <citation type="submission" date="2021-09" db="EMBL/GenBank/DDBJ databases">
        <authorList>
            <person name="Gilroy R."/>
        </authorList>
    </citation>
    <scope>NUCLEOTIDE SEQUENCE</scope>
    <source>
        <strain evidence="2">6019</strain>
    </source>
</reference>
<feature type="chain" id="PRO_5039328168" description="Lipoprotein" evidence="1">
    <location>
        <begin position="20"/>
        <end position="138"/>
    </location>
</feature>
<organism evidence="2 3">
    <name type="scientific">Aliicoccus persicus</name>
    <dbReference type="NCBI Taxonomy" id="930138"/>
    <lineage>
        <taxon>Bacteria</taxon>
        <taxon>Bacillati</taxon>
        <taxon>Bacillota</taxon>
        <taxon>Bacilli</taxon>
        <taxon>Bacillales</taxon>
        <taxon>Staphylococcaceae</taxon>
        <taxon>Aliicoccus</taxon>
    </lineage>
</organism>
<protein>
    <recommendedName>
        <fullName evidence="4">Lipoprotein</fullName>
    </recommendedName>
</protein>
<dbReference type="AlphaFoldDB" id="A0A921DX63"/>
<gene>
    <name evidence="2" type="ORF">K8V35_05610</name>
</gene>
<comment type="caution">
    <text evidence="2">The sequence shown here is derived from an EMBL/GenBank/DDBJ whole genome shotgun (WGS) entry which is preliminary data.</text>
</comment>
<dbReference type="EMBL" id="DYYI01000060">
    <property type="protein sequence ID" value="HJE19810.1"/>
    <property type="molecule type" value="Genomic_DNA"/>
</dbReference>
<evidence type="ECO:0000313" key="3">
    <source>
        <dbReference type="Proteomes" id="UP000763505"/>
    </source>
</evidence>
<feature type="signal peptide" evidence="1">
    <location>
        <begin position="1"/>
        <end position="19"/>
    </location>
</feature>
<dbReference type="Proteomes" id="UP000763505">
    <property type="component" value="Unassembled WGS sequence"/>
</dbReference>
<proteinExistence type="predicted"/>
<keyword evidence="1" id="KW-0732">Signal</keyword>
<evidence type="ECO:0008006" key="4">
    <source>
        <dbReference type="Google" id="ProtNLM"/>
    </source>
</evidence>
<evidence type="ECO:0000256" key="1">
    <source>
        <dbReference type="SAM" id="SignalP"/>
    </source>
</evidence>
<name>A0A921DX63_9STAP</name>
<dbReference type="PROSITE" id="PS51257">
    <property type="entry name" value="PROKAR_LIPOPROTEIN"/>
    <property type="match status" value="1"/>
</dbReference>
<accession>A0A921DX63</accession>
<evidence type="ECO:0000313" key="2">
    <source>
        <dbReference type="EMBL" id="HJE19810.1"/>
    </source>
</evidence>
<reference evidence="2" key="1">
    <citation type="journal article" date="2021" name="PeerJ">
        <title>Extensive microbial diversity within the chicken gut microbiome revealed by metagenomics and culture.</title>
        <authorList>
            <person name="Gilroy R."/>
            <person name="Ravi A."/>
            <person name="Getino M."/>
            <person name="Pursley I."/>
            <person name="Horton D.L."/>
            <person name="Alikhan N.F."/>
            <person name="Baker D."/>
            <person name="Gharbi K."/>
            <person name="Hall N."/>
            <person name="Watson M."/>
            <person name="Adriaenssens E.M."/>
            <person name="Foster-Nyarko E."/>
            <person name="Jarju S."/>
            <person name="Secka A."/>
            <person name="Antonio M."/>
            <person name="Oren A."/>
            <person name="Chaudhuri R.R."/>
            <person name="La Ragione R."/>
            <person name="Hildebrand F."/>
            <person name="Pallen M.J."/>
        </authorList>
    </citation>
    <scope>NUCLEOTIDE SEQUENCE</scope>
    <source>
        <strain evidence="2">6019</strain>
    </source>
</reference>